<dbReference type="RefSeq" id="WP_116517175.1">
    <property type="nucleotide sequence ID" value="NZ_JACCEX010000001.1"/>
</dbReference>
<evidence type="ECO:0000259" key="5">
    <source>
        <dbReference type="PROSITE" id="PS50931"/>
    </source>
</evidence>
<dbReference type="PANTHER" id="PTHR30419:SF8">
    <property type="entry name" value="NITROGEN ASSIMILATION TRANSCRIPTIONAL ACTIVATOR-RELATED"/>
    <property type="match status" value="1"/>
</dbReference>
<evidence type="ECO:0000256" key="4">
    <source>
        <dbReference type="ARBA" id="ARBA00023163"/>
    </source>
</evidence>
<dbReference type="PANTHER" id="PTHR30419">
    <property type="entry name" value="HTH-TYPE TRANSCRIPTIONAL REGULATOR YBHD"/>
    <property type="match status" value="1"/>
</dbReference>
<organism evidence="6 7">
    <name type="scientific">Pusillimonas noertemannii</name>
    <dbReference type="NCBI Taxonomy" id="305977"/>
    <lineage>
        <taxon>Bacteria</taxon>
        <taxon>Pseudomonadati</taxon>
        <taxon>Pseudomonadota</taxon>
        <taxon>Betaproteobacteria</taxon>
        <taxon>Burkholderiales</taxon>
        <taxon>Alcaligenaceae</taxon>
        <taxon>Pusillimonas</taxon>
    </lineage>
</organism>
<evidence type="ECO:0000313" key="7">
    <source>
        <dbReference type="Proteomes" id="UP000246145"/>
    </source>
</evidence>
<dbReference type="SUPFAM" id="SSF46785">
    <property type="entry name" value="Winged helix' DNA-binding domain"/>
    <property type="match status" value="1"/>
</dbReference>
<keyword evidence="2" id="KW-0805">Transcription regulation</keyword>
<dbReference type="GO" id="GO:0003700">
    <property type="term" value="F:DNA-binding transcription factor activity"/>
    <property type="evidence" value="ECO:0007669"/>
    <property type="project" value="InterPro"/>
</dbReference>
<dbReference type="GO" id="GO:0005829">
    <property type="term" value="C:cytosol"/>
    <property type="evidence" value="ECO:0007669"/>
    <property type="project" value="TreeGrafter"/>
</dbReference>
<dbReference type="SUPFAM" id="SSF53850">
    <property type="entry name" value="Periplasmic binding protein-like II"/>
    <property type="match status" value="1"/>
</dbReference>
<evidence type="ECO:0000313" key="6">
    <source>
        <dbReference type="EMBL" id="PVY67871.1"/>
    </source>
</evidence>
<dbReference type="PROSITE" id="PS50931">
    <property type="entry name" value="HTH_LYSR"/>
    <property type="match status" value="1"/>
</dbReference>
<evidence type="ECO:0000256" key="1">
    <source>
        <dbReference type="ARBA" id="ARBA00009437"/>
    </source>
</evidence>
<protein>
    <submittedName>
        <fullName evidence="6">DNA-binding transcriptional LysR family regulator</fullName>
    </submittedName>
</protein>
<name>A0A2U1CPX4_9BURK</name>
<dbReference type="Pfam" id="PF00126">
    <property type="entry name" value="HTH_1"/>
    <property type="match status" value="1"/>
</dbReference>
<dbReference type="InterPro" id="IPR036390">
    <property type="entry name" value="WH_DNA-bd_sf"/>
</dbReference>
<dbReference type="InterPro" id="IPR005119">
    <property type="entry name" value="LysR_subst-bd"/>
</dbReference>
<dbReference type="GO" id="GO:0003677">
    <property type="term" value="F:DNA binding"/>
    <property type="evidence" value="ECO:0007669"/>
    <property type="project" value="UniProtKB-KW"/>
</dbReference>
<keyword evidence="7" id="KW-1185">Reference proteome</keyword>
<sequence>MPQLPDFQRLIGRLRLRHLALLDSLGRDPNLGRAAKTLHMAQPTASKLLREIEHIFETTLFTRNRRGLAPTPAGLALTRRAGVLLAEMHATHAELLSTRQGAAGRLRIGVYPVAVPEFLPRLYLALQKRWPGLHVSITEAIDPPLLQQLSSGDIDCIFGRIVMDMLTPDLRHEALYNEETAIVCGTRHPLLKARPADRAALLQRSTWMLPARQGAIYHMVASWLASHGISEPQVEVETTSVFATIEMLNHSELLSILPKNVAQAYAELGKVALLPDGDLPAHYPIGIIYRKEAMVNPVMKGVLEAARECV</sequence>
<evidence type="ECO:0000256" key="3">
    <source>
        <dbReference type="ARBA" id="ARBA00023125"/>
    </source>
</evidence>
<keyword evidence="4" id="KW-0804">Transcription</keyword>
<comment type="similarity">
    <text evidence="1">Belongs to the LysR transcriptional regulatory family.</text>
</comment>
<dbReference type="OrthoDB" id="5914299at2"/>
<reference evidence="6 7" key="1">
    <citation type="submission" date="2018-04" db="EMBL/GenBank/DDBJ databases">
        <title>Genomic Encyclopedia of Type Strains, Phase IV (KMG-IV): sequencing the most valuable type-strain genomes for metagenomic binning, comparative biology and taxonomic classification.</title>
        <authorList>
            <person name="Goeker M."/>
        </authorList>
    </citation>
    <scope>NUCLEOTIDE SEQUENCE [LARGE SCALE GENOMIC DNA]</scope>
    <source>
        <strain evidence="6 7">DSM 10065</strain>
    </source>
</reference>
<gene>
    <name evidence="6" type="ORF">C7440_0257</name>
</gene>
<dbReference type="InterPro" id="IPR036388">
    <property type="entry name" value="WH-like_DNA-bd_sf"/>
</dbReference>
<feature type="domain" description="HTH lysR-type" evidence="5">
    <location>
        <begin position="14"/>
        <end position="71"/>
    </location>
</feature>
<dbReference type="Proteomes" id="UP000246145">
    <property type="component" value="Unassembled WGS sequence"/>
</dbReference>
<proteinExistence type="inferred from homology"/>
<evidence type="ECO:0000256" key="2">
    <source>
        <dbReference type="ARBA" id="ARBA00023015"/>
    </source>
</evidence>
<dbReference type="AlphaFoldDB" id="A0A2U1CPX4"/>
<dbReference type="Gene3D" id="3.40.190.10">
    <property type="entry name" value="Periplasmic binding protein-like II"/>
    <property type="match status" value="2"/>
</dbReference>
<dbReference type="EMBL" id="QEKO01000001">
    <property type="protein sequence ID" value="PVY67871.1"/>
    <property type="molecule type" value="Genomic_DNA"/>
</dbReference>
<dbReference type="InterPro" id="IPR050950">
    <property type="entry name" value="HTH-type_LysR_regulators"/>
</dbReference>
<dbReference type="InterPro" id="IPR000847">
    <property type="entry name" value="LysR_HTH_N"/>
</dbReference>
<dbReference type="Pfam" id="PF03466">
    <property type="entry name" value="LysR_substrate"/>
    <property type="match status" value="1"/>
</dbReference>
<keyword evidence="3 6" id="KW-0238">DNA-binding</keyword>
<dbReference type="Gene3D" id="1.10.10.10">
    <property type="entry name" value="Winged helix-like DNA-binding domain superfamily/Winged helix DNA-binding domain"/>
    <property type="match status" value="1"/>
</dbReference>
<accession>A0A2U1CPX4</accession>
<dbReference type="STRING" id="1231391.GCA_000308195_01377"/>
<comment type="caution">
    <text evidence="6">The sequence shown here is derived from an EMBL/GenBank/DDBJ whole genome shotgun (WGS) entry which is preliminary data.</text>
</comment>